<evidence type="ECO:0000259" key="3">
    <source>
        <dbReference type="Pfam" id="PF26604"/>
    </source>
</evidence>
<sequence>MSAFITIIGTVGAVVLLAAYAMVSSGRMSGDGLPYQLLNLGGAAALMVNSAYHSAWPSAILNLVWSGIGVWALGRLVARRAARRRAAGSASAAPPASAPPAARVQAGGGQAGGVQAADTPAG</sequence>
<evidence type="ECO:0000256" key="2">
    <source>
        <dbReference type="SAM" id="Phobius"/>
    </source>
</evidence>
<dbReference type="InterPro" id="IPR058058">
    <property type="entry name" value="CBU_0592-like"/>
</dbReference>
<dbReference type="RefSeq" id="WP_204283374.1">
    <property type="nucleotide sequence ID" value="NZ_BAABEJ010000001.1"/>
</dbReference>
<feature type="transmembrane region" description="Helical" evidence="2">
    <location>
        <begin position="59"/>
        <end position="78"/>
    </location>
</feature>
<feature type="domain" description="CBU-0592-like" evidence="3">
    <location>
        <begin position="6"/>
        <end position="80"/>
    </location>
</feature>
<evidence type="ECO:0000313" key="5">
    <source>
        <dbReference type="Proteomes" id="UP000651728"/>
    </source>
</evidence>
<feature type="transmembrane region" description="Helical" evidence="2">
    <location>
        <begin position="6"/>
        <end position="23"/>
    </location>
</feature>
<dbReference type="EMBL" id="BOOB01000002">
    <property type="protein sequence ID" value="GIH30007.1"/>
    <property type="molecule type" value="Genomic_DNA"/>
</dbReference>
<feature type="compositionally biased region" description="Low complexity" evidence="1">
    <location>
        <begin position="113"/>
        <end position="122"/>
    </location>
</feature>
<name>A0ABQ4F5C2_9ACTN</name>
<comment type="caution">
    <text evidence="4">The sequence shown here is derived from an EMBL/GenBank/DDBJ whole genome shotgun (WGS) entry which is preliminary data.</text>
</comment>
<dbReference type="Proteomes" id="UP000651728">
    <property type="component" value="Unassembled WGS sequence"/>
</dbReference>
<protein>
    <recommendedName>
        <fullName evidence="3">CBU-0592-like domain-containing protein</fullName>
    </recommendedName>
</protein>
<keyword evidence="2" id="KW-0812">Transmembrane</keyword>
<gene>
    <name evidence="4" type="ORF">Mam01_01710</name>
</gene>
<evidence type="ECO:0000256" key="1">
    <source>
        <dbReference type="SAM" id="MobiDB-lite"/>
    </source>
</evidence>
<organism evidence="4 5">
    <name type="scientific">Microbispora amethystogenes</name>
    <dbReference type="NCBI Taxonomy" id="1427754"/>
    <lineage>
        <taxon>Bacteria</taxon>
        <taxon>Bacillati</taxon>
        <taxon>Actinomycetota</taxon>
        <taxon>Actinomycetes</taxon>
        <taxon>Streptosporangiales</taxon>
        <taxon>Streptosporangiaceae</taxon>
        <taxon>Microbispora</taxon>
    </lineage>
</organism>
<keyword evidence="2" id="KW-1133">Transmembrane helix</keyword>
<dbReference type="NCBIfam" id="NF047864">
    <property type="entry name" value="CBU_0592_membra"/>
    <property type="match status" value="1"/>
</dbReference>
<evidence type="ECO:0000313" key="4">
    <source>
        <dbReference type="EMBL" id="GIH30007.1"/>
    </source>
</evidence>
<keyword evidence="2" id="KW-0472">Membrane</keyword>
<keyword evidence="5" id="KW-1185">Reference proteome</keyword>
<accession>A0ABQ4F5C2</accession>
<feature type="region of interest" description="Disordered" evidence="1">
    <location>
        <begin position="88"/>
        <end position="122"/>
    </location>
</feature>
<proteinExistence type="predicted"/>
<reference evidence="4 5" key="1">
    <citation type="submission" date="2021-01" db="EMBL/GenBank/DDBJ databases">
        <title>Whole genome shotgun sequence of Microbispora amethystogenes NBRC 101907.</title>
        <authorList>
            <person name="Komaki H."/>
            <person name="Tamura T."/>
        </authorList>
    </citation>
    <scope>NUCLEOTIDE SEQUENCE [LARGE SCALE GENOMIC DNA]</scope>
    <source>
        <strain evidence="4 5">NBRC 101907</strain>
    </source>
</reference>
<dbReference type="Pfam" id="PF26604">
    <property type="entry name" value="CBU_0592"/>
    <property type="match status" value="1"/>
</dbReference>
<feature type="compositionally biased region" description="Low complexity" evidence="1">
    <location>
        <begin position="88"/>
        <end position="105"/>
    </location>
</feature>